<keyword evidence="2" id="KW-0732">Signal</keyword>
<protein>
    <submittedName>
        <fullName evidence="6">ABC transporter substrate-binding protein</fullName>
    </submittedName>
</protein>
<evidence type="ECO:0000256" key="3">
    <source>
        <dbReference type="ARBA" id="ARBA00022970"/>
    </source>
</evidence>
<evidence type="ECO:0000313" key="6">
    <source>
        <dbReference type="EMBL" id="QHI95639.1"/>
    </source>
</evidence>
<dbReference type="PANTHER" id="PTHR30483:SF6">
    <property type="entry name" value="PERIPLASMIC BINDING PROTEIN OF ABC TRANSPORTER FOR NATURAL AMINO ACIDS"/>
    <property type="match status" value="1"/>
</dbReference>
<keyword evidence="7" id="KW-1185">Reference proteome</keyword>
<dbReference type="InterPro" id="IPR028082">
    <property type="entry name" value="Peripla_BP_I"/>
</dbReference>
<dbReference type="Pfam" id="PF13458">
    <property type="entry name" value="Peripla_BP_6"/>
    <property type="match status" value="1"/>
</dbReference>
<dbReference type="EMBL" id="CP047652">
    <property type="protein sequence ID" value="QHI95639.1"/>
    <property type="molecule type" value="Genomic_DNA"/>
</dbReference>
<evidence type="ECO:0000313" key="7">
    <source>
        <dbReference type="Proteomes" id="UP000463975"/>
    </source>
</evidence>
<organism evidence="6 7">
    <name type="scientific">Aristophania vespae</name>
    <dbReference type="NCBI Taxonomy" id="2697033"/>
    <lineage>
        <taxon>Bacteria</taxon>
        <taxon>Pseudomonadati</taxon>
        <taxon>Pseudomonadota</taxon>
        <taxon>Alphaproteobacteria</taxon>
        <taxon>Acetobacterales</taxon>
        <taxon>Acetobacteraceae</taxon>
        <taxon>Aristophania</taxon>
    </lineage>
</organism>
<accession>A0A6P1NDS8</accession>
<evidence type="ECO:0000256" key="4">
    <source>
        <dbReference type="SAM" id="MobiDB-lite"/>
    </source>
</evidence>
<evidence type="ECO:0000259" key="5">
    <source>
        <dbReference type="Pfam" id="PF13458"/>
    </source>
</evidence>
<dbReference type="InterPro" id="IPR028081">
    <property type="entry name" value="Leu-bd"/>
</dbReference>
<reference evidence="6 7" key="1">
    <citation type="submission" date="2020-01" db="EMBL/GenBank/DDBJ databases">
        <title>Genome sequencing of strain KACC 21507.</title>
        <authorList>
            <person name="Heo J."/>
            <person name="Kim S.-J."/>
            <person name="Kim J.-S."/>
            <person name="Hong S.-B."/>
            <person name="Kwon S.-W."/>
        </authorList>
    </citation>
    <scope>NUCLEOTIDE SEQUENCE [LARGE SCALE GENOMIC DNA]</scope>
    <source>
        <strain evidence="6 7">KACC 21507</strain>
    </source>
</reference>
<evidence type="ECO:0000256" key="2">
    <source>
        <dbReference type="ARBA" id="ARBA00022729"/>
    </source>
</evidence>
<dbReference type="SUPFAM" id="SSF53822">
    <property type="entry name" value="Periplasmic binding protein-like I"/>
    <property type="match status" value="1"/>
</dbReference>
<feature type="region of interest" description="Disordered" evidence="4">
    <location>
        <begin position="186"/>
        <end position="218"/>
    </location>
</feature>
<gene>
    <name evidence="6" type="ORF">GT348_04610</name>
</gene>
<name>A0A6P1NDS8_9PROT</name>
<keyword evidence="3" id="KW-0029">Amino-acid transport</keyword>
<dbReference type="AlphaFoldDB" id="A0A6P1NDS8"/>
<dbReference type="PANTHER" id="PTHR30483">
    <property type="entry name" value="LEUCINE-SPECIFIC-BINDING PROTEIN"/>
    <property type="match status" value="1"/>
</dbReference>
<dbReference type="RefSeq" id="WP_160618715.1">
    <property type="nucleotide sequence ID" value="NZ_CP047652.1"/>
</dbReference>
<dbReference type="Proteomes" id="UP000463975">
    <property type="component" value="Chromosome"/>
</dbReference>
<feature type="domain" description="Leucine-binding protein" evidence="5">
    <location>
        <begin position="11"/>
        <end position="360"/>
    </location>
</feature>
<dbReference type="CDD" id="cd06339">
    <property type="entry name" value="PBP1_YraM_LppC_lipoprotein-like"/>
    <property type="match status" value="1"/>
</dbReference>
<feature type="compositionally biased region" description="Basic and acidic residues" evidence="4">
    <location>
        <begin position="186"/>
        <end position="195"/>
    </location>
</feature>
<dbReference type="KEGG" id="bomb:GT348_04610"/>
<dbReference type="Gene3D" id="3.40.50.2300">
    <property type="match status" value="3"/>
</dbReference>
<keyword evidence="3" id="KW-0813">Transport</keyword>
<proteinExistence type="inferred from homology"/>
<dbReference type="InterPro" id="IPR051010">
    <property type="entry name" value="BCAA_transport"/>
</dbReference>
<sequence length="379" mass="40873">MITAPETVQERIGLILPLTGPMASIGARMRDAAQLALPADKGVILDVYDETQEGGPVKAASNAVKAGDKIVLGPITSGSTEKVADVLQVSNVPELAFTSDIRQARPGVWVMGLTPEQQVNRLVESALSEGRKSFAAFLPDNALGHAMGEALAAICQKKGLNVPQVVYHTDNIDSINGSFETLLDIKNDPNADAKPQENTQPSAIDPLGGDISEKTDDSKKPLKPAFDALLLGDTGLNLGHIINILQKYDISTSKVRIMGPMLWKAFDGKLGALKGAWYPAFDDRQRGRYIQKYVEVYHTQPSPVTDFAYDAAALAGALTREHKLDKANLTRKNGFMGLNGTFWLKENGHVKRNLVIYQILPGGGARMIVPKASGSHQKK</sequence>
<dbReference type="GO" id="GO:0006865">
    <property type="term" value="P:amino acid transport"/>
    <property type="evidence" value="ECO:0007669"/>
    <property type="project" value="UniProtKB-KW"/>
</dbReference>
<evidence type="ECO:0000256" key="1">
    <source>
        <dbReference type="ARBA" id="ARBA00010062"/>
    </source>
</evidence>
<comment type="similarity">
    <text evidence="1">Belongs to the leucine-binding protein family.</text>
</comment>